<evidence type="ECO:0000256" key="13">
    <source>
        <dbReference type="PIRSR" id="PIRSR016408-2"/>
    </source>
</evidence>
<feature type="binding site" evidence="13">
    <location>
        <begin position="520"/>
        <end position="524"/>
    </location>
    <ligand>
        <name>substrate</name>
    </ligand>
</feature>
<gene>
    <name evidence="19" type="ORF">GUITHDRAFT_163942</name>
</gene>
<dbReference type="InterPro" id="IPR005844">
    <property type="entry name" value="A-D-PHexomutase_a/b/a-I"/>
</dbReference>
<dbReference type="GO" id="GO:0000287">
    <property type="term" value="F:magnesium ion binding"/>
    <property type="evidence" value="ECO:0007669"/>
    <property type="project" value="InterPro"/>
</dbReference>
<dbReference type="Pfam" id="PF21405">
    <property type="entry name" value="AMG1_II"/>
    <property type="match status" value="1"/>
</dbReference>
<dbReference type="Gene3D" id="3.30.310.50">
    <property type="entry name" value="Alpha-D-phosphohexomutase, C-terminal domain"/>
    <property type="match status" value="1"/>
</dbReference>
<dbReference type="GO" id="GO:0004610">
    <property type="term" value="F:phosphoacetylglucosamine mutase activity"/>
    <property type="evidence" value="ECO:0007669"/>
    <property type="project" value="UniProtKB-UniRule"/>
</dbReference>
<feature type="domain" description="Alpha-D-phosphohexomutase C-terminal" evidence="15">
    <location>
        <begin position="493"/>
        <end position="547"/>
    </location>
</feature>
<dbReference type="Pfam" id="PF02878">
    <property type="entry name" value="PGM_PMM_I"/>
    <property type="match status" value="1"/>
</dbReference>
<dbReference type="eggNOG" id="KOG2537">
    <property type="taxonomic scope" value="Eukaryota"/>
</dbReference>
<dbReference type="GO" id="GO:0006048">
    <property type="term" value="P:UDP-N-acetylglucosamine biosynthetic process"/>
    <property type="evidence" value="ECO:0007669"/>
    <property type="project" value="UniProtKB-UniRule"/>
</dbReference>
<accession>L1J3P7</accession>
<evidence type="ECO:0000259" key="17">
    <source>
        <dbReference type="Pfam" id="PF21404"/>
    </source>
</evidence>
<dbReference type="PaxDb" id="55529-EKX43153"/>
<evidence type="ECO:0000259" key="16">
    <source>
        <dbReference type="Pfam" id="PF02878"/>
    </source>
</evidence>
<evidence type="ECO:0000256" key="4">
    <source>
        <dbReference type="ARBA" id="ARBA00012731"/>
    </source>
</evidence>
<keyword evidence="7 11" id="KW-0460">Magnesium</keyword>
<comment type="pathway">
    <text evidence="2 11">Nucleotide-sugar biosynthesis; UDP-N-acetyl-alpha-D-glucosamine biosynthesis; N-acetyl-alpha-D-glucosamine 1-phosphate from alpha-D-glucosamine 6-phosphate (route I): step 2/2.</text>
</comment>
<keyword evidence="21" id="KW-1185">Reference proteome</keyword>
<evidence type="ECO:0000256" key="8">
    <source>
        <dbReference type="ARBA" id="ARBA00023235"/>
    </source>
</evidence>
<dbReference type="GeneID" id="17299736"/>
<name>L1J3P7_GUITC</name>
<feature type="active site" description="Phosphoserine intermediate" evidence="12">
    <location>
        <position position="65"/>
    </location>
</feature>
<dbReference type="KEGG" id="gtt:GUITHDRAFT_163942"/>
<reference evidence="20" key="3">
    <citation type="submission" date="2016-03" db="UniProtKB">
        <authorList>
            <consortium name="EnsemblProtists"/>
        </authorList>
    </citation>
    <scope>IDENTIFICATION</scope>
</reference>
<feature type="domain" description="Phosphoacetylglucosamine mutase AMG1" evidence="18">
    <location>
        <begin position="220"/>
        <end position="305"/>
    </location>
</feature>
<dbReference type="RefSeq" id="XP_005830133.1">
    <property type="nucleotide sequence ID" value="XM_005830076.1"/>
</dbReference>
<evidence type="ECO:0000256" key="6">
    <source>
        <dbReference type="ARBA" id="ARBA00022723"/>
    </source>
</evidence>
<protein>
    <recommendedName>
        <fullName evidence="4 11">Phosphoacetylglucosamine mutase</fullName>
        <shortName evidence="11">PAGM</shortName>
        <ecNumber evidence="4 11">5.4.2.3</ecNumber>
    </recommendedName>
    <alternativeName>
        <fullName evidence="10 11">Acetylglucosamine phosphomutase</fullName>
    </alternativeName>
    <alternativeName>
        <fullName evidence="9 11">N-acetylglucosamine-phosphate mutase</fullName>
    </alternativeName>
</protein>
<dbReference type="Pfam" id="PF21404">
    <property type="entry name" value="AMG1_III"/>
    <property type="match status" value="1"/>
</dbReference>
<reference evidence="19 21" key="1">
    <citation type="journal article" date="2012" name="Nature">
        <title>Algal genomes reveal evolutionary mosaicism and the fate of nucleomorphs.</title>
        <authorList>
            <consortium name="DOE Joint Genome Institute"/>
            <person name="Curtis B.A."/>
            <person name="Tanifuji G."/>
            <person name="Burki F."/>
            <person name="Gruber A."/>
            <person name="Irimia M."/>
            <person name="Maruyama S."/>
            <person name="Arias M.C."/>
            <person name="Ball S.G."/>
            <person name="Gile G.H."/>
            <person name="Hirakawa Y."/>
            <person name="Hopkins J.F."/>
            <person name="Kuo A."/>
            <person name="Rensing S.A."/>
            <person name="Schmutz J."/>
            <person name="Symeonidi A."/>
            <person name="Elias M."/>
            <person name="Eveleigh R.J."/>
            <person name="Herman E.K."/>
            <person name="Klute M.J."/>
            <person name="Nakayama T."/>
            <person name="Obornik M."/>
            <person name="Reyes-Prieto A."/>
            <person name="Armbrust E.V."/>
            <person name="Aves S.J."/>
            <person name="Beiko R.G."/>
            <person name="Coutinho P."/>
            <person name="Dacks J.B."/>
            <person name="Durnford D.G."/>
            <person name="Fast N.M."/>
            <person name="Green B.R."/>
            <person name="Grisdale C.J."/>
            <person name="Hempel F."/>
            <person name="Henrissat B."/>
            <person name="Hoppner M.P."/>
            <person name="Ishida K."/>
            <person name="Kim E."/>
            <person name="Koreny L."/>
            <person name="Kroth P.G."/>
            <person name="Liu Y."/>
            <person name="Malik S.B."/>
            <person name="Maier U.G."/>
            <person name="McRose D."/>
            <person name="Mock T."/>
            <person name="Neilson J.A."/>
            <person name="Onodera N.T."/>
            <person name="Poole A.M."/>
            <person name="Pritham E.J."/>
            <person name="Richards T.A."/>
            <person name="Rocap G."/>
            <person name="Roy S.W."/>
            <person name="Sarai C."/>
            <person name="Schaack S."/>
            <person name="Shirato S."/>
            <person name="Slamovits C.H."/>
            <person name="Spencer D.F."/>
            <person name="Suzuki S."/>
            <person name="Worden A.Z."/>
            <person name="Zauner S."/>
            <person name="Barry K."/>
            <person name="Bell C."/>
            <person name="Bharti A.K."/>
            <person name="Crow J.A."/>
            <person name="Grimwood J."/>
            <person name="Kramer R."/>
            <person name="Lindquist E."/>
            <person name="Lucas S."/>
            <person name="Salamov A."/>
            <person name="McFadden G.I."/>
            <person name="Lane C.E."/>
            <person name="Keeling P.J."/>
            <person name="Gray M.W."/>
            <person name="Grigoriev I.V."/>
            <person name="Archibald J.M."/>
        </authorList>
    </citation>
    <scope>NUCLEOTIDE SEQUENCE</scope>
    <source>
        <strain evidence="19 21">CCMP2712</strain>
    </source>
</reference>
<dbReference type="EMBL" id="JH993012">
    <property type="protein sequence ID" value="EKX43153.1"/>
    <property type="molecule type" value="Genomic_DNA"/>
</dbReference>
<feature type="binding site" evidence="14">
    <location>
        <position position="298"/>
    </location>
    <ligand>
        <name>Mg(2+)</name>
        <dbReference type="ChEBI" id="CHEBI:18420"/>
    </ligand>
</feature>
<keyword evidence="8 11" id="KW-0413">Isomerase</keyword>
<dbReference type="PROSITE" id="PS00710">
    <property type="entry name" value="PGM_PMM"/>
    <property type="match status" value="1"/>
</dbReference>
<dbReference type="Pfam" id="PF00408">
    <property type="entry name" value="PGM_PMM_IV"/>
    <property type="match status" value="1"/>
</dbReference>
<dbReference type="EC" id="5.4.2.3" evidence="4 11"/>
<evidence type="ECO:0000313" key="20">
    <source>
        <dbReference type="EnsemblProtists" id="EKX43153"/>
    </source>
</evidence>
<keyword evidence="6 11" id="KW-0479">Metal-binding</keyword>
<evidence type="ECO:0000256" key="14">
    <source>
        <dbReference type="PIRSR" id="PIRSR016408-3"/>
    </source>
</evidence>
<proteinExistence type="inferred from homology"/>
<dbReference type="InterPro" id="IPR005843">
    <property type="entry name" value="A-D-PHexomutase_C"/>
</dbReference>
<dbReference type="Proteomes" id="UP000011087">
    <property type="component" value="Unassembled WGS sequence"/>
</dbReference>
<evidence type="ECO:0000256" key="3">
    <source>
        <dbReference type="ARBA" id="ARBA00010231"/>
    </source>
</evidence>
<evidence type="ECO:0000256" key="2">
    <source>
        <dbReference type="ARBA" id="ARBA00004865"/>
    </source>
</evidence>
<dbReference type="InterPro" id="IPR016657">
    <property type="entry name" value="PAGM"/>
</dbReference>
<dbReference type="STRING" id="905079.L1J3P7"/>
<dbReference type="Gene3D" id="3.40.120.10">
    <property type="entry name" value="Alpha-D-Glucose-1,6-Bisphosphate, subunit A, domain 3"/>
    <property type="match status" value="2"/>
</dbReference>
<sequence length="556" mass="59226">MSKALASAILQKGPPALSGKTITYGTAGFRANADMLECVMFRVGVVAALRSLQTHKMVGVMVTASHNPAADNGSKIVDQDGGMLVHEWEVFATRLANSTDEADMSSTIDSFYPDFNSQAAGGSATVVLGRDTRVSSPKLAELVKQGILTCGDRGGGVCRWHDTCGGEGAKVVDLGIVTTPQVHWAVLRANQKGDGQVPPLQGYYEEHAQALKVLLGSKQTNVKFHVDCANGVGAKAVEEMNKTLSEHSIGFSLVPFNVGDGDPELLNEGCGAEHVQKSRKLPSGVPASGGNDKFASFDGDADRVVVWYKKDSNLVLLDGDKIAALFSVYLCHLLDASKLKLSLGIVQTAYANGSSTSFMSSVLAKHKENVTGEVSCVATGVKHLHHQALHYDIGVYFEANGHGTVIFSDSARSKIEERSRGGDAAAQTLHAFASLINPAIGDALSDLLAVMVVLEVEGISLEQWAGYYEDLPSIMTKVLVKDRNAIKTTKDEQRVTEPKELQDAVDAAVSKVEQGRCFVRPSGTEDCVRVYAEAGKQETANKLAEDVGTDITFPSL</sequence>
<dbReference type="GO" id="GO:0005975">
    <property type="term" value="P:carbohydrate metabolic process"/>
    <property type="evidence" value="ECO:0007669"/>
    <property type="project" value="InterPro"/>
</dbReference>
<evidence type="ECO:0000256" key="12">
    <source>
        <dbReference type="PIRSR" id="PIRSR016408-1"/>
    </source>
</evidence>
<dbReference type="InterPro" id="IPR016055">
    <property type="entry name" value="A-D-PHexomutase_a/b/a-I/II/III"/>
</dbReference>
<feature type="binding site" evidence="14">
    <location>
        <position position="300"/>
    </location>
    <ligand>
        <name>Mg(2+)</name>
        <dbReference type="ChEBI" id="CHEBI:18420"/>
    </ligand>
</feature>
<evidence type="ECO:0000256" key="1">
    <source>
        <dbReference type="ARBA" id="ARBA00000558"/>
    </source>
</evidence>
<dbReference type="CDD" id="cd03086">
    <property type="entry name" value="PGM3"/>
    <property type="match status" value="1"/>
</dbReference>
<organism evidence="19">
    <name type="scientific">Guillardia theta (strain CCMP2712)</name>
    <name type="common">Cryptophyte</name>
    <dbReference type="NCBI Taxonomy" id="905079"/>
    <lineage>
        <taxon>Eukaryota</taxon>
        <taxon>Cryptophyceae</taxon>
        <taxon>Pyrenomonadales</taxon>
        <taxon>Geminigeraceae</taxon>
        <taxon>Guillardia</taxon>
    </lineage>
</organism>
<dbReference type="OMA" id="WEAYATK"/>
<evidence type="ECO:0000256" key="10">
    <source>
        <dbReference type="ARBA" id="ARBA00032065"/>
    </source>
</evidence>
<comment type="catalytic activity">
    <reaction evidence="1 11">
        <text>N-acetyl-alpha-D-glucosamine 1-phosphate = N-acetyl-D-glucosamine 6-phosphate</text>
        <dbReference type="Rhea" id="RHEA:23804"/>
        <dbReference type="ChEBI" id="CHEBI:57513"/>
        <dbReference type="ChEBI" id="CHEBI:57776"/>
        <dbReference type="EC" id="5.4.2.3"/>
    </reaction>
</comment>
<evidence type="ECO:0000259" key="15">
    <source>
        <dbReference type="Pfam" id="PF00408"/>
    </source>
</evidence>
<feature type="binding site" evidence="14">
    <location>
        <position position="302"/>
    </location>
    <ligand>
        <name>Mg(2+)</name>
        <dbReference type="ChEBI" id="CHEBI:18420"/>
    </ligand>
</feature>
<dbReference type="PIRSF" id="PIRSF016408">
    <property type="entry name" value="PAGM"/>
    <property type="match status" value="1"/>
</dbReference>
<dbReference type="HOGENOM" id="CLU_022890_1_0_1"/>
<evidence type="ECO:0000313" key="19">
    <source>
        <dbReference type="EMBL" id="EKX43153.1"/>
    </source>
</evidence>
<dbReference type="SUPFAM" id="SSF55957">
    <property type="entry name" value="Phosphoglucomutase, C-terminal domain"/>
    <property type="match status" value="1"/>
</dbReference>
<evidence type="ECO:0000256" key="5">
    <source>
        <dbReference type="ARBA" id="ARBA00022553"/>
    </source>
</evidence>
<evidence type="ECO:0000256" key="7">
    <source>
        <dbReference type="ARBA" id="ARBA00022842"/>
    </source>
</evidence>
<dbReference type="UniPathway" id="UPA00113">
    <property type="reaction ID" value="UER00530"/>
</dbReference>
<evidence type="ECO:0000313" key="21">
    <source>
        <dbReference type="Proteomes" id="UP000011087"/>
    </source>
</evidence>
<dbReference type="InterPro" id="IPR016066">
    <property type="entry name" value="A-D-PHexomutase_CS"/>
</dbReference>
<feature type="binding site" evidence="13">
    <location>
        <position position="529"/>
    </location>
    <ligand>
        <name>substrate</name>
    </ligand>
</feature>
<keyword evidence="5" id="KW-0597">Phosphoprotein</keyword>
<evidence type="ECO:0000256" key="9">
    <source>
        <dbReference type="ARBA" id="ARBA00031926"/>
    </source>
</evidence>
<dbReference type="PANTHER" id="PTHR45955">
    <property type="entry name" value="PHOSPHOACETYLGLUCOSAMINE MUTASE"/>
    <property type="match status" value="1"/>
</dbReference>
<dbReference type="InterPro" id="IPR049022">
    <property type="entry name" value="AMG1_III"/>
</dbReference>
<feature type="binding site" evidence="13">
    <location>
        <begin position="398"/>
        <end position="400"/>
    </location>
    <ligand>
        <name>substrate</name>
    </ligand>
</feature>
<feature type="domain" description="Alpha-D-phosphohexomutase alpha/beta/alpha" evidence="16">
    <location>
        <begin position="56"/>
        <end position="87"/>
    </location>
</feature>
<dbReference type="SUPFAM" id="SSF53738">
    <property type="entry name" value="Phosphoglucomutase, first 3 domains"/>
    <property type="match status" value="4"/>
</dbReference>
<feature type="domain" description="Phosphoacetylglucosamine mutase AMG1" evidence="17">
    <location>
        <begin position="318"/>
        <end position="457"/>
    </location>
</feature>
<dbReference type="FunFam" id="3.30.310.50:FF:000003">
    <property type="entry name" value="Phosphoacetylglucosamine mutase"/>
    <property type="match status" value="1"/>
</dbReference>
<evidence type="ECO:0000256" key="11">
    <source>
        <dbReference type="PIRNR" id="PIRNR016408"/>
    </source>
</evidence>
<dbReference type="AlphaFoldDB" id="L1J3P7"/>
<evidence type="ECO:0000259" key="18">
    <source>
        <dbReference type="Pfam" id="PF21405"/>
    </source>
</evidence>
<dbReference type="InterPro" id="IPR036900">
    <property type="entry name" value="A-D-PHexomutase_C_sf"/>
</dbReference>
<dbReference type="FunFam" id="3.40.120.10:FF:000013">
    <property type="entry name" value="Phosphoacetylglucosamine mutase"/>
    <property type="match status" value="1"/>
</dbReference>
<comment type="similarity">
    <text evidence="3 11">Belongs to the phosphohexose mutase family.</text>
</comment>
<feature type="binding site" description="via phosphate group" evidence="14">
    <location>
        <position position="65"/>
    </location>
    <ligand>
        <name>Mg(2+)</name>
        <dbReference type="ChEBI" id="CHEBI:18420"/>
    </ligand>
</feature>
<reference evidence="21" key="2">
    <citation type="submission" date="2012-11" db="EMBL/GenBank/DDBJ databases">
        <authorList>
            <person name="Kuo A."/>
            <person name="Curtis B.A."/>
            <person name="Tanifuji G."/>
            <person name="Burki F."/>
            <person name="Gruber A."/>
            <person name="Irimia M."/>
            <person name="Maruyama S."/>
            <person name="Arias M.C."/>
            <person name="Ball S.G."/>
            <person name="Gile G.H."/>
            <person name="Hirakawa Y."/>
            <person name="Hopkins J.F."/>
            <person name="Rensing S.A."/>
            <person name="Schmutz J."/>
            <person name="Symeonidi A."/>
            <person name="Elias M."/>
            <person name="Eveleigh R.J."/>
            <person name="Herman E.K."/>
            <person name="Klute M.J."/>
            <person name="Nakayama T."/>
            <person name="Obornik M."/>
            <person name="Reyes-Prieto A."/>
            <person name="Armbrust E.V."/>
            <person name="Aves S.J."/>
            <person name="Beiko R.G."/>
            <person name="Coutinho P."/>
            <person name="Dacks J.B."/>
            <person name="Durnford D.G."/>
            <person name="Fast N.M."/>
            <person name="Green B.R."/>
            <person name="Grisdale C."/>
            <person name="Hempe F."/>
            <person name="Henrissat B."/>
            <person name="Hoppner M.P."/>
            <person name="Ishida K.-I."/>
            <person name="Kim E."/>
            <person name="Koreny L."/>
            <person name="Kroth P.G."/>
            <person name="Liu Y."/>
            <person name="Malik S.-B."/>
            <person name="Maier U.G."/>
            <person name="McRose D."/>
            <person name="Mock T."/>
            <person name="Neilson J.A."/>
            <person name="Onodera N.T."/>
            <person name="Poole A.M."/>
            <person name="Pritham E.J."/>
            <person name="Richards T.A."/>
            <person name="Rocap G."/>
            <person name="Roy S.W."/>
            <person name="Sarai C."/>
            <person name="Schaack S."/>
            <person name="Shirato S."/>
            <person name="Slamovits C.H."/>
            <person name="Spencer D.F."/>
            <person name="Suzuki S."/>
            <person name="Worden A.Z."/>
            <person name="Zauner S."/>
            <person name="Barry K."/>
            <person name="Bell C."/>
            <person name="Bharti A.K."/>
            <person name="Crow J.A."/>
            <person name="Grimwood J."/>
            <person name="Kramer R."/>
            <person name="Lindquist E."/>
            <person name="Lucas S."/>
            <person name="Salamov A."/>
            <person name="McFadden G.I."/>
            <person name="Lane C.E."/>
            <person name="Keeling P.J."/>
            <person name="Gray M.W."/>
            <person name="Grigoriev I.V."/>
            <person name="Archibald J.M."/>
        </authorList>
    </citation>
    <scope>NUCLEOTIDE SEQUENCE</scope>
    <source>
        <strain evidence="21">CCMP2712</strain>
    </source>
</reference>
<comment type="cofactor">
    <cofactor evidence="11 14">
        <name>Mg(2+)</name>
        <dbReference type="ChEBI" id="CHEBI:18420"/>
    </cofactor>
    <text evidence="11 14">Binds 1 Mg(2+) ion per subunit.</text>
</comment>
<dbReference type="InterPro" id="IPR049023">
    <property type="entry name" value="AMG1_II"/>
</dbReference>
<dbReference type="EnsemblProtists" id="EKX43153">
    <property type="protein sequence ID" value="EKX43153"/>
    <property type="gene ID" value="GUITHDRAFT_163942"/>
</dbReference>
<dbReference type="PANTHER" id="PTHR45955:SF1">
    <property type="entry name" value="PHOSPHOACETYLGLUCOSAMINE MUTASE"/>
    <property type="match status" value="1"/>
</dbReference>
<dbReference type="OrthoDB" id="1928at2759"/>